<dbReference type="PANTHER" id="PTHR47371:SF3">
    <property type="entry name" value="PHOSPHOGLYCEROL TRANSFERASE I"/>
    <property type="match status" value="1"/>
</dbReference>
<feature type="transmembrane region" description="Helical" evidence="6">
    <location>
        <begin position="124"/>
        <end position="144"/>
    </location>
</feature>
<feature type="domain" description="Sulfatase N-terminal" evidence="7">
    <location>
        <begin position="313"/>
        <end position="474"/>
    </location>
</feature>
<evidence type="ECO:0000256" key="3">
    <source>
        <dbReference type="ARBA" id="ARBA00022692"/>
    </source>
</evidence>
<dbReference type="SUPFAM" id="SSF53649">
    <property type="entry name" value="Alkaline phosphatase-like"/>
    <property type="match status" value="1"/>
</dbReference>
<dbReference type="InterPro" id="IPR017850">
    <property type="entry name" value="Alkaline_phosphatase_core_sf"/>
</dbReference>
<feature type="transmembrane region" description="Helical" evidence="6">
    <location>
        <begin position="34"/>
        <end position="58"/>
    </location>
</feature>
<evidence type="ECO:0000256" key="2">
    <source>
        <dbReference type="ARBA" id="ARBA00022475"/>
    </source>
</evidence>
<evidence type="ECO:0000259" key="7">
    <source>
        <dbReference type="Pfam" id="PF00884"/>
    </source>
</evidence>
<name>A0A425ALE4_NEIME</name>
<dbReference type="InterPro" id="IPR000917">
    <property type="entry name" value="Sulfatase_N"/>
</dbReference>
<dbReference type="Gene3D" id="3.40.720.10">
    <property type="entry name" value="Alkaline Phosphatase, subunit A"/>
    <property type="match status" value="1"/>
</dbReference>
<comment type="subcellular location">
    <subcellularLocation>
        <location evidence="1">Cell membrane</location>
        <topology evidence="1">Multi-pass membrane protein</topology>
    </subcellularLocation>
</comment>
<proteinExistence type="predicted"/>
<keyword evidence="5 6" id="KW-0472">Membrane</keyword>
<dbReference type="PANTHER" id="PTHR47371">
    <property type="entry name" value="LIPOTEICHOIC ACID SYNTHASE"/>
    <property type="match status" value="1"/>
</dbReference>
<keyword evidence="3 6" id="KW-0812">Transmembrane</keyword>
<dbReference type="EMBL" id="NWXB01000013">
    <property type="protein sequence ID" value="RQJ66048.1"/>
    <property type="molecule type" value="Genomic_DNA"/>
</dbReference>
<reference evidence="8 9" key="1">
    <citation type="submission" date="2017-09" db="EMBL/GenBank/DDBJ databases">
        <title>Phenotypic and genotypic characterization of Colombian isolates of Neisseria meningitidis recovered from invasive disease.</title>
        <authorList>
            <person name="Duarte C."/>
            <person name="Gabastou J.M."/>
            <person name="Moreno J."/>
        </authorList>
    </citation>
    <scope>NUCLEOTIDE SEQUENCE [LARGE SCALE GENOMIC DNA]</scope>
    <source>
        <strain evidence="8 9">INS-Nm1124</strain>
    </source>
</reference>
<evidence type="ECO:0000256" key="4">
    <source>
        <dbReference type="ARBA" id="ARBA00022989"/>
    </source>
</evidence>
<evidence type="ECO:0000256" key="1">
    <source>
        <dbReference type="ARBA" id="ARBA00004651"/>
    </source>
</evidence>
<feature type="transmembrane region" description="Helical" evidence="6">
    <location>
        <begin position="79"/>
        <end position="104"/>
    </location>
</feature>
<gene>
    <name evidence="8" type="ORF">COI09_07650</name>
</gene>
<protein>
    <recommendedName>
        <fullName evidence="7">Sulfatase N-terminal domain-containing protein</fullName>
    </recommendedName>
</protein>
<dbReference type="InterPro" id="IPR050448">
    <property type="entry name" value="OpgB/LTA_synthase_biosynth"/>
</dbReference>
<dbReference type="AlphaFoldDB" id="A0A425ALE4"/>
<dbReference type="Pfam" id="PF00884">
    <property type="entry name" value="Sulfatase"/>
    <property type="match status" value="1"/>
</dbReference>
<evidence type="ECO:0000256" key="5">
    <source>
        <dbReference type="ARBA" id="ARBA00023136"/>
    </source>
</evidence>
<feature type="transmembrane region" description="Helical" evidence="6">
    <location>
        <begin position="156"/>
        <end position="176"/>
    </location>
</feature>
<sequence length="485" mass="54512">MSEWRGFNRKGNTMNIHALLSKQWTLPPFLPKRLLLSLLILLAPNAMFWVLALLTATARPIVNLDYLPAALLIALPWRFVKIAGVLAFWLAVLFDGLMMVIQLFPFMDLIGAINLVPFVLTAPALYQIMTGLLLLYMLAMPFVLQKAAAKTDFRHIAVCAAVVVAAGYFTGHLSYYDRGRMANIFGANNFYYAKSQAMLYTVSQNADFITAGLVDPVFLPLGNQQRAATHLNEPKSQKILFIVAESWGLPANPELQNATFAKLLAQKDRFSVWESGSFPFIGATVEGEMRELCAYGGLRGFALRRAPDEKFARCLPNRLKQEGYATFAMHGAGSSLYDRFSWYPRAGFQEIKTAENLIGKKTCAIFGGVCDSELFGEVSAFFKKHSKGLFYWMTLTSHADYPESDIFNHRLKCTEYGLPAETDLCRNFSLHTQFFDQLADLIQRPEMKGTEVIIVGDHPPPVGNLNETFRYLKQGHVAWLHFKIK</sequence>
<keyword evidence="4 6" id="KW-1133">Transmembrane helix</keyword>
<accession>A0A425ALE4</accession>
<evidence type="ECO:0000313" key="9">
    <source>
        <dbReference type="Proteomes" id="UP000283829"/>
    </source>
</evidence>
<dbReference type="Proteomes" id="UP000283829">
    <property type="component" value="Unassembled WGS sequence"/>
</dbReference>
<dbReference type="GO" id="GO:0005886">
    <property type="term" value="C:plasma membrane"/>
    <property type="evidence" value="ECO:0007669"/>
    <property type="project" value="UniProtKB-SubCell"/>
</dbReference>
<evidence type="ECO:0000256" key="6">
    <source>
        <dbReference type="SAM" id="Phobius"/>
    </source>
</evidence>
<keyword evidence="2" id="KW-1003">Cell membrane</keyword>
<organism evidence="8 9">
    <name type="scientific">Neisseria meningitidis</name>
    <dbReference type="NCBI Taxonomy" id="487"/>
    <lineage>
        <taxon>Bacteria</taxon>
        <taxon>Pseudomonadati</taxon>
        <taxon>Pseudomonadota</taxon>
        <taxon>Betaproteobacteria</taxon>
        <taxon>Neisseriales</taxon>
        <taxon>Neisseriaceae</taxon>
        <taxon>Neisseria</taxon>
    </lineage>
</organism>
<evidence type="ECO:0000313" key="8">
    <source>
        <dbReference type="EMBL" id="RQJ66048.1"/>
    </source>
</evidence>
<comment type="caution">
    <text evidence="8">The sequence shown here is derived from an EMBL/GenBank/DDBJ whole genome shotgun (WGS) entry which is preliminary data.</text>
</comment>